<dbReference type="RefSeq" id="WP_166290327.1">
    <property type="nucleotide sequence ID" value="NZ_CP049863.1"/>
</dbReference>
<dbReference type="EMBL" id="CP049863">
    <property type="protein sequence ID" value="QIK62851.1"/>
    <property type="molecule type" value="Genomic_DNA"/>
</dbReference>
<organism evidence="2 3">
    <name type="scientific">Leucobacter viscericola</name>
    <dbReference type="NCBI Taxonomy" id="2714935"/>
    <lineage>
        <taxon>Bacteria</taxon>
        <taxon>Bacillati</taxon>
        <taxon>Actinomycetota</taxon>
        <taxon>Actinomycetes</taxon>
        <taxon>Micrococcales</taxon>
        <taxon>Microbacteriaceae</taxon>
        <taxon>Leucobacter</taxon>
    </lineage>
</organism>
<feature type="transmembrane region" description="Helical" evidence="1">
    <location>
        <begin position="38"/>
        <end position="56"/>
    </location>
</feature>
<keyword evidence="1" id="KW-0812">Transmembrane</keyword>
<dbReference type="KEGG" id="lvi:G7068_06295"/>
<proteinExistence type="predicted"/>
<evidence type="ECO:0000313" key="2">
    <source>
        <dbReference type="EMBL" id="QIK62851.1"/>
    </source>
</evidence>
<gene>
    <name evidence="2" type="ORF">G7068_06295</name>
</gene>
<evidence type="ECO:0000313" key="3">
    <source>
        <dbReference type="Proteomes" id="UP000502677"/>
    </source>
</evidence>
<feature type="transmembrane region" description="Helical" evidence="1">
    <location>
        <begin position="62"/>
        <end position="78"/>
    </location>
</feature>
<protein>
    <submittedName>
        <fullName evidence="2">Uncharacterized protein</fullName>
    </submittedName>
</protein>
<reference evidence="2 3" key="1">
    <citation type="submission" date="2020-03" db="EMBL/GenBank/DDBJ databases">
        <title>Leucobacter sp. nov., isolated from beetles.</title>
        <authorList>
            <person name="Hyun D.-W."/>
            <person name="Bae J.-W."/>
        </authorList>
    </citation>
    <scope>NUCLEOTIDE SEQUENCE [LARGE SCALE GENOMIC DNA]</scope>
    <source>
        <strain evidence="2 3">HDW9C</strain>
    </source>
</reference>
<dbReference type="Proteomes" id="UP000502677">
    <property type="component" value="Chromosome"/>
</dbReference>
<keyword evidence="3" id="KW-1185">Reference proteome</keyword>
<keyword evidence="1" id="KW-0472">Membrane</keyword>
<name>A0A6G7XEQ6_9MICO</name>
<dbReference type="AlphaFoldDB" id="A0A6G7XEQ6"/>
<keyword evidence="1" id="KW-1133">Transmembrane helix</keyword>
<evidence type="ECO:0000256" key="1">
    <source>
        <dbReference type="SAM" id="Phobius"/>
    </source>
</evidence>
<accession>A0A6G7XEQ6</accession>
<feature type="transmembrane region" description="Helical" evidence="1">
    <location>
        <begin position="90"/>
        <end position="109"/>
    </location>
</feature>
<sequence length="112" mass="12291">MANAVPWSLIAVISYLATITLGTLSLRGRKVRRAWHARLFALTVILTLLAAVLSFPTHWQRGVLLAVALVPLAMLPWLSRPVLKRTERHIAIGLSAAPFYLAAVVLWALSVT</sequence>
<feature type="transmembrane region" description="Helical" evidence="1">
    <location>
        <begin position="6"/>
        <end position="26"/>
    </location>
</feature>